<dbReference type="Gene3D" id="1.10.260.40">
    <property type="entry name" value="lambda repressor-like DNA-binding domains"/>
    <property type="match status" value="1"/>
</dbReference>
<accession>A0ABS9TSM4</accession>
<feature type="region of interest" description="Disordered" evidence="1">
    <location>
        <begin position="1"/>
        <end position="23"/>
    </location>
</feature>
<gene>
    <name evidence="3" type="ORF">MMF94_38155</name>
</gene>
<proteinExistence type="predicted"/>
<comment type="caution">
    <text evidence="3">The sequence shown here is derived from an EMBL/GenBank/DDBJ whole genome shotgun (WGS) entry which is preliminary data.</text>
</comment>
<dbReference type="PROSITE" id="PS50943">
    <property type="entry name" value="HTH_CROC1"/>
    <property type="match status" value="1"/>
</dbReference>
<protein>
    <submittedName>
        <fullName evidence="3">Helix-turn-helix transcriptional regulator</fullName>
    </submittedName>
</protein>
<dbReference type="Pfam" id="PF01381">
    <property type="entry name" value="HTH_3"/>
    <property type="match status" value="1"/>
</dbReference>
<evidence type="ECO:0000313" key="4">
    <source>
        <dbReference type="Proteomes" id="UP001299970"/>
    </source>
</evidence>
<reference evidence="3 4" key="1">
    <citation type="submission" date="2022-03" db="EMBL/GenBank/DDBJ databases">
        <title>Pseudonocardia alaer sp. nov., a novel actinomycete isolated from reed forest soil.</title>
        <authorList>
            <person name="Wang L."/>
        </authorList>
    </citation>
    <scope>NUCLEOTIDE SEQUENCE [LARGE SCALE GENOMIC DNA]</scope>
    <source>
        <strain evidence="3 4">Y-16303</strain>
    </source>
</reference>
<dbReference type="SMART" id="SM00530">
    <property type="entry name" value="HTH_XRE"/>
    <property type="match status" value="1"/>
</dbReference>
<organism evidence="3 4">
    <name type="scientific">Pseudonocardia alaniniphila</name>
    <dbReference type="NCBI Taxonomy" id="75291"/>
    <lineage>
        <taxon>Bacteria</taxon>
        <taxon>Bacillati</taxon>
        <taxon>Actinomycetota</taxon>
        <taxon>Actinomycetes</taxon>
        <taxon>Pseudonocardiales</taxon>
        <taxon>Pseudonocardiaceae</taxon>
        <taxon>Pseudonocardia</taxon>
    </lineage>
</organism>
<keyword evidence="4" id="KW-1185">Reference proteome</keyword>
<sequence length="101" mass="11491">MARSWQEIRAERPPREDRVTEHRAQMDAEVRAYRLREIRERQGVTQVDLAARMHVTQPSISALERGEIERAGIATIRAYVEALGGHLDVVADFGDQKIVLA</sequence>
<dbReference type="CDD" id="cd00093">
    <property type="entry name" value="HTH_XRE"/>
    <property type="match status" value="1"/>
</dbReference>
<dbReference type="Proteomes" id="UP001299970">
    <property type="component" value="Unassembled WGS sequence"/>
</dbReference>
<dbReference type="InterPro" id="IPR010982">
    <property type="entry name" value="Lambda_DNA-bd_dom_sf"/>
</dbReference>
<feature type="domain" description="HTH cro/C1-type" evidence="2">
    <location>
        <begin position="35"/>
        <end position="90"/>
    </location>
</feature>
<dbReference type="EMBL" id="JAKXMK010000045">
    <property type="protein sequence ID" value="MCH6171549.1"/>
    <property type="molecule type" value="Genomic_DNA"/>
</dbReference>
<name>A0ABS9TSM4_9PSEU</name>
<evidence type="ECO:0000313" key="3">
    <source>
        <dbReference type="EMBL" id="MCH6171549.1"/>
    </source>
</evidence>
<evidence type="ECO:0000256" key="1">
    <source>
        <dbReference type="SAM" id="MobiDB-lite"/>
    </source>
</evidence>
<dbReference type="SUPFAM" id="SSF47413">
    <property type="entry name" value="lambda repressor-like DNA-binding domains"/>
    <property type="match status" value="1"/>
</dbReference>
<dbReference type="InterPro" id="IPR001387">
    <property type="entry name" value="Cro/C1-type_HTH"/>
</dbReference>
<evidence type="ECO:0000259" key="2">
    <source>
        <dbReference type="PROSITE" id="PS50943"/>
    </source>
</evidence>
<dbReference type="RefSeq" id="WP_241042355.1">
    <property type="nucleotide sequence ID" value="NZ_JAKXMK010000045.1"/>
</dbReference>